<sequence length="37" mass="4380">MGTPKCGRNRKCRVFTSLSHFIQSNLMKKKSLRYCFL</sequence>
<accession>A0A8S5RNY4</accession>
<evidence type="ECO:0000313" key="1">
    <source>
        <dbReference type="EMBL" id="DAE32805.1"/>
    </source>
</evidence>
<name>A0A8S5RNY4_9VIRU</name>
<dbReference type="EMBL" id="BK059129">
    <property type="protein sequence ID" value="DAE32805.1"/>
    <property type="molecule type" value="Genomic_DNA"/>
</dbReference>
<organism evidence="1">
    <name type="scientific">virus sp. ct1Hk25</name>
    <dbReference type="NCBI Taxonomy" id="2825803"/>
    <lineage>
        <taxon>Viruses</taxon>
    </lineage>
</organism>
<reference evidence="1" key="1">
    <citation type="journal article" date="2021" name="Proc. Natl. Acad. Sci. U.S.A.">
        <title>A Catalog of Tens of Thousands of Viruses from Human Metagenomes Reveals Hidden Associations with Chronic Diseases.</title>
        <authorList>
            <person name="Tisza M.J."/>
            <person name="Buck C.B."/>
        </authorList>
    </citation>
    <scope>NUCLEOTIDE SEQUENCE</scope>
    <source>
        <strain evidence="1">Ct1Hk25</strain>
    </source>
</reference>
<protein>
    <submittedName>
        <fullName evidence="1">Uncharacterized protein</fullName>
    </submittedName>
</protein>
<proteinExistence type="predicted"/>